<dbReference type="GO" id="GO:0009252">
    <property type="term" value="P:peptidoglycan biosynthetic process"/>
    <property type="evidence" value="ECO:0007669"/>
    <property type="project" value="UniProtKB-UniRule"/>
</dbReference>
<dbReference type="EMBL" id="CP021255">
    <property type="protein sequence ID" value="AVD70407.1"/>
    <property type="molecule type" value="Genomic_DNA"/>
</dbReference>
<comment type="similarity">
    <text evidence="9 10 11">Belongs to the MurJ/MviN family.</text>
</comment>
<keyword evidence="7 10" id="KW-0472">Membrane</keyword>
<dbReference type="GO" id="GO:0015648">
    <property type="term" value="F:lipid-linked peptidoglycan transporter activity"/>
    <property type="evidence" value="ECO:0007669"/>
    <property type="project" value="UniProtKB-UniRule"/>
</dbReference>
<dbReference type="PIRSF" id="PIRSF002869">
    <property type="entry name" value="MviN"/>
    <property type="match status" value="1"/>
</dbReference>
<evidence type="ECO:0000256" key="2">
    <source>
        <dbReference type="ARBA" id="ARBA00022475"/>
    </source>
</evidence>
<dbReference type="CDD" id="cd13123">
    <property type="entry name" value="MATE_MurJ_like"/>
    <property type="match status" value="1"/>
</dbReference>
<evidence type="ECO:0000313" key="13">
    <source>
        <dbReference type="Proteomes" id="UP000239867"/>
    </source>
</evidence>
<keyword evidence="5 10" id="KW-0573">Peptidoglycan synthesis</keyword>
<keyword evidence="13" id="KW-1185">Reference proteome</keyword>
<dbReference type="KEGG" id="deo:CAY53_02030"/>
<keyword evidence="2 10" id="KW-1003">Cell membrane</keyword>
<organism evidence="12 13">
    <name type="scientific">Desulfobulbus oralis</name>
    <dbReference type="NCBI Taxonomy" id="1986146"/>
    <lineage>
        <taxon>Bacteria</taxon>
        <taxon>Pseudomonadati</taxon>
        <taxon>Thermodesulfobacteriota</taxon>
        <taxon>Desulfobulbia</taxon>
        <taxon>Desulfobulbales</taxon>
        <taxon>Desulfobulbaceae</taxon>
        <taxon>Desulfobulbus</taxon>
    </lineage>
</organism>
<dbReference type="HAMAP" id="MF_02078">
    <property type="entry name" value="MurJ_MviN"/>
    <property type="match status" value="1"/>
</dbReference>
<comment type="subcellular location">
    <subcellularLocation>
        <location evidence="1 10">Cell membrane</location>
        <topology evidence="1 10">Multi-pass membrane protein</topology>
    </subcellularLocation>
</comment>
<dbReference type="GO" id="GO:0071555">
    <property type="term" value="P:cell wall organization"/>
    <property type="evidence" value="ECO:0007669"/>
    <property type="project" value="UniProtKB-UniRule"/>
</dbReference>
<feature type="transmembrane region" description="Helical" evidence="10">
    <location>
        <begin position="399"/>
        <end position="420"/>
    </location>
</feature>
<keyword evidence="10 11" id="KW-0961">Cell wall biogenesis/degradation</keyword>
<evidence type="ECO:0000256" key="6">
    <source>
        <dbReference type="ARBA" id="ARBA00022989"/>
    </source>
</evidence>
<name>A0A2L1GLB5_9BACT</name>
<comment type="pathway">
    <text evidence="10">Cell wall biogenesis; peptidoglycan biosynthesis.</text>
</comment>
<feature type="transmembrane region" description="Helical" evidence="10">
    <location>
        <begin position="426"/>
        <end position="447"/>
    </location>
</feature>
<reference evidence="12 13" key="1">
    <citation type="journal article" date="2018" name="MBio">
        <title>Insights into the evolution of host association through the isolation and characterization of a novel human periodontal pathobiont, Desulfobulbus oralis.</title>
        <authorList>
            <person name="Cross K.L."/>
            <person name="Chirania P."/>
            <person name="Xiong W."/>
            <person name="Beall C.J."/>
            <person name="Elkins J.G."/>
            <person name="Giannone R.J."/>
            <person name="Griffen A.L."/>
            <person name="Guss A.M."/>
            <person name="Hettich R.L."/>
            <person name="Joshi S.S."/>
            <person name="Mokrzan E.M."/>
            <person name="Martin R.K."/>
            <person name="Zhulin I.B."/>
            <person name="Leys E.J."/>
            <person name="Podar M."/>
        </authorList>
    </citation>
    <scope>NUCLEOTIDE SEQUENCE [LARGE SCALE GENOMIC DNA]</scope>
    <source>
        <strain evidence="12 13">ORNL</strain>
    </source>
</reference>
<evidence type="ECO:0000256" key="8">
    <source>
        <dbReference type="ARBA" id="ARBA00060041"/>
    </source>
</evidence>
<evidence type="ECO:0000313" key="12">
    <source>
        <dbReference type="EMBL" id="AVD70407.1"/>
    </source>
</evidence>
<evidence type="ECO:0000256" key="5">
    <source>
        <dbReference type="ARBA" id="ARBA00022984"/>
    </source>
</evidence>
<dbReference type="GO" id="GO:0008360">
    <property type="term" value="P:regulation of cell shape"/>
    <property type="evidence" value="ECO:0007669"/>
    <property type="project" value="UniProtKB-UniRule"/>
</dbReference>
<keyword evidence="4 10" id="KW-0133">Cell shape</keyword>
<dbReference type="GO" id="GO:0005886">
    <property type="term" value="C:plasma membrane"/>
    <property type="evidence" value="ECO:0007669"/>
    <property type="project" value="UniProtKB-SubCell"/>
</dbReference>
<gene>
    <name evidence="10" type="primary">murJ</name>
    <name evidence="12" type="ORF">CAY53_02030</name>
</gene>
<feature type="transmembrane region" description="Helical" evidence="10">
    <location>
        <begin position="454"/>
        <end position="475"/>
    </location>
</feature>
<evidence type="ECO:0000256" key="4">
    <source>
        <dbReference type="ARBA" id="ARBA00022960"/>
    </source>
</evidence>
<dbReference type="InterPro" id="IPR004268">
    <property type="entry name" value="MurJ"/>
</dbReference>
<dbReference type="PANTHER" id="PTHR47019:SF1">
    <property type="entry name" value="LIPID II FLIPPASE MURJ"/>
    <property type="match status" value="1"/>
</dbReference>
<dbReference type="OrthoDB" id="9786339at2"/>
<feature type="transmembrane region" description="Helical" evidence="10">
    <location>
        <begin position="246"/>
        <end position="266"/>
    </location>
</feature>
<dbReference type="UniPathway" id="UPA00219"/>
<dbReference type="NCBIfam" id="TIGR01695">
    <property type="entry name" value="murJ_mviN"/>
    <property type="match status" value="1"/>
</dbReference>
<feature type="transmembrane region" description="Helical" evidence="10">
    <location>
        <begin position="495"/>
        <end position="516"/>
    </location>
</feature>
<evidence type="ECO:0000256" key="7">
    <source>
        <dbReference type="ARBA" id="ARBA00023136"/>
    </source>
</evidence>
<feature type="transmembrane region" description="Helical" evidence="10">
    <location>
        <begin position="328"/>
        <end position="354"/>
    </location>
</feature>
<proteinExistence type="inferred from homology"/>
<keyword evidence="10 11" id="KW-0813">Transport</keyword>
<feature type="transmembrane region" description="Helical" evidence="10">
    <location>
        <begin position="96"/>
        <end position="126"/>
    </location>
</feature>
<comment type="function">
    <text evidence="8 10 11">Involved in peptidoglycan biosynthesis. Transports lipid-linked peptidoglycan precursors from the inner to the outer leaflet of the cytoplasmic membrane.</text>
</comment>
<dbReference type="AlphaFoldDB" id="A0A2L1GLB5"/>
<feature type="transmembrane region" description="Helical" evidence="10">
    <location>
        <begin position="366"/>
        <end position="387"/>
    </location>
</feature>
<dbReference type="InterPro" id="IPR051050">
    <property type="entry name" value="Lipid_II_flippase_MurJ/MviN"/>
</dbReference>
<feature type="transmembrane region" description="Helical" evidence="10">
    <location>
        <begin position="200"/>
        <end position="225"/>
    </location>
</feature>
<dbReference type="RefSeq" id="WP_104935718.1">
    <property type="nucleotide sequence ID" value="NZ_CP021255.1"/>
</dbReference>
<feature type="transmembrane region" description="Helical" evidence="10">
    <location>
        <begin position="171"/>
        <end position="194"/>
    </location>
</feature>
<evidence type="ECO:0000256" key="1">
    <source>
        <dbReference type="ARBA" id="ARBA00004651"/>
    </source>
</evidence>
<evidence type="ECO:0000256" key="3">
    <source>
        <dbReference type="ARBA" id="ARBA00022692"/>
    </source>
</evidence>
<dbReference type="PRINTS" id="PR01806">
    <property type="entry name" value="VIRFACTRMVIN"/>
</dbReference>
<dbReference type="PANTHER" id="PTHR47019">
    <property type="entry name" value="LIPID II FLIPPASE MURJ"/>
    <property type="match status" value="1"/>
</dbReference>
<feature type="transmembrane region" description="Helical" evidence="10">
    <location>
        <begin position="146"/>
        <end position="164"/>
    </location>
</feature>
<evidence type="ECO:0000256" key="10">
    <source>
        <dbReference type="HAMAP-Rule" id="MF_02078"/>
    </source>
</evidence>
<evidence type="ECO:0000256" key="11">
    <source>
        <dbReference type="PIRNR" id="PIRNR002869"/>
    </source>
</evidence>
<accession>A0A2L1GLB5</accession>
<dbReference type="Proteomes" id="UP000239867">
    <property type="component" value="Chromosome"/>
</dbReference>
<dbReference type="Pfam" id="PF03023">
    <property type="entry name" value="MurJ"/>
    <property type="match status" value="1"/>
</dbReference>
<keyword evidence="3 10" id="KW-0812">Transmembrane</keyword>
<keyword evidence="6 10" id="KW-1133">Transmembrane helix</keyword>
<evidence type="ECO:0000256" key="9">
    <source>
        <dbReference type="ARBA" id="ARBA00061532"/>
    </source>
</evidence>
<sequence>MAPRESAQAAQTTATIARSAGAVSIAVMCSRLLGLVREQVFAGLFGAGLAYDAFVVAFRIPNLLRDLFGEGALSAAFVTVFSEYNTNKSQQETWRLASNVLVFFAVFVSGLTLIALLCAEPIVHLLAPDFQLVAGKTELTATLTRIMLPFLLFVSLSAVVMGMLNTKGKFFVPALSSSFFNLGSIVGGLTLAWLLPRFGLPAIVGMAWATLLGGALQLLIQVPTLGKTGFRFHFVFAPRDSGLRRILLLMLPATIGLSATQLNIFINTNFAASCGQGAVSWLNYAFRLVQLPIGVFGVALSIAIMPVLAREAAERDLNSLKQTFTSSLVLVLALALPATAGLVLLAEPIIRLIFEHGAFTATDTQATAQALCWYSVGLFAYAANKVMVPVFYATGNTRYPVIGSFLGVAANLAVINLVIATMGHRGIAFSTSCAMMLNFVFLSVVLYRKLHGYPLWHLVTGLGKIFCASGLMLAVTWGMRQLLAPWLAGMLLQQILAIAAIVLVAVLSYGSLLQLLRLPEYTLITKKFRQRFARRPS</sequence>
<dbReference type="GO" id="GO:0034204">
    <property type="term" value="P:lipid translocation"/>
    <property type="evidence" value="ECO:0007669"/>
    <property type="project" value="TreeGrafter"/>
</dbReference>
<feature type="transmembrane region" description="Helical" evidence="10">
    <location>
        <begin position="286"/>
        <end position="308"/>
    </location>
</feature>
<protein>
    <recommendedName>
        <fullName evidence="10">Probable lipid II flippase MurJ</fullName>
    </recommendedName>
</protein>